<dbReference type="EMBL" id="MTBD01000124">
    <property type="protein sequence ID" value="PRP68513.1"/>
    <property type="molecule type" value="Genomic_DNA"/>
</dbReference>
<dbReference type="AlphaFoldDB" id="A0A2S9WYH7"/>
<evidence type="ECO:0000313" key="2">
    <source>
        <dbReference type="Proteomes" id="UP000239469"/>
    </source>
</evidence>
<dbReference type="InterPro" id="IPR010751">
    <property type="entry name" value="TrfA"/>
</dbReference>
<dbReference type="OrthoDB" id="8481003at2"/>
<organism evidence="1 2">
    <name type="scientific">Chromobacterium amazonense</name>
    <dbReference type="NCBI Taxonomy" id="1382803"/>
    <lineage>
        <taxon>Bacteria</taxon>
        <taxon>Pseudomonadati</taxon>
        <taxon>Pseudomonadota</taxon>
        <taxon>Betaproteobacteria</taxon>
        <taxon>Neisseriales</taxon>
        <taxon>Chromobacteriaceae</taxon>
        <taxon>Chromobacterium</taxon>
    </lineage>
</organism>
<evidence type="ECO:0000313" key="1">
    <source>
        <dbReference type="EMBL" id="PRP68513.1"/>
    </source>
</evidence>
<dbReference type="RefSeq" id="WP_106078317.1">
    <property type="nucleotide sequence ID" value="NZ_MTBD01000124.1"/>
</dbReference>
<sequence>MNEEQSKPIKKLESTLKKIQERANTAKKVIEQKGGSLPLFPEMESAMPNHLARSALFAPIRPGRRTIYDKSILASRDDVEILYSGKQLDMADNDVFLQALRASQGYATGAPVIFNRAEFLREIGRSTGKNDYVWLEESFDRLATGTLYIKTKNYKTVLHLIDAYAKNEISGKYWLRLNPEILKLFSQKSYGFIDMDARRQINRGQELAKWLQNYVASHEGGKTHTIDGKSLQKWSGTMGRFRDFMSRSLPKALAELERLCLIQNSRIREDGKVTWYKPTR</sequence>
<dbReference type="Pfam" id="PF07042">
    <property type="entry name" value="TrfA"/>
    <property type="match status" value="1"/>
</dbReference>
<reference evidence="1 2" key="1">
    <citation type="submission" date="2017-01" db="EMBL/GenBank/DDBJ databases">
        <title>New insights into the genetic diversity of Chromobacterium isolated from tropical freshwater lake.</title>
        <authorList>
            <person name="Santos A.B."/>
            <person name="Nascimento A.M."/>
            <person name="Da Silva P.C."/>
        </authorList>
    </citation>
    <scope>NUCLEOTIDE SEQUENCE [LARGE SCALE GENOMIC DNA]</scope>
    <source>
        <strain evidence="1 2">56AF</strain>
    </source>
</reference>
<comment type="caution">
    <text evidence="1">The sequence shown here is derived from an EMBL/GenBank/DDBJ whole genome shotgun (WGS) entry which is preliminary data.</text>
</comment>
<name>A0A2S9WYH7_9NEIS</name>
<dbReference type="Proteomes" id="UP000239469">
    <property type="component" value="Unassembled WGS sequence"/>
</dbReference>
<protein>
    <recommendedName>
        <fullName evidence="3">TrfA family protein</fullName>
    </recommendedName>
</protein>
<proteinExistence type="predicted"/>
<evidence type="ECO:0008006" key="3">
    <source>
        <dbReference type="Google" id="ProtNLM"/>
    </source>
</evidence>
<gene>
    <name evidence="1" type="ORF">BUE93_22190</name>
</gene>
<accession>A0A2S9WYH7</accession>